<dbReference type="EMBL" id="FTOL01000005">
    <property type="protein sequence ID" value="SIT07586.1"/>
    <property type="molecule type" value="Genomic_DNA"/>
</dbReference>
<dbReference type="OrthoDB" id="1269016at2"/>
<protein>
    <submittedName>
        <fullName evidence="1">Uncharacterized protein</fullName>
    </submittedName>
</protein>
<keyword evidence="2" id="KW-1185">Reference proteome</keyword>
<reference evidence="2" key="1">
    <citation type="submission" date="2017-01" db="EMBL/GenBank/DDBJ databases">
        <authorList>
            <person name="Varghese N."/>
            <person name="Submissions S."/>
        </authorList>
    </citation>
    <scope>NUCLEOTIDE SEQUENCE [LARGE SCALE GENOMIC DNA]</scope>
    <source>
        <strain evidence="2">DSM 18017</strain>
    </source>
</reference>
<organism evidence="1 2">
    <name type="scientific">Chryseobacterium ureilyticum</name>
    <dbReference type="NCBI Taxonomy" id="373668"/>
    <lineage>
        <taxon>Bacteria</taxon>
        <taxon>Pseudomonadati</taxon>
        <taxon>Bacteroidota</taxon>
        <taxon>Flavobacteriia</taxon>
        <taxon>Flavobacteriales</taxon>
        <taxon>Weeksellaceae</taxon>
        <taxon>Chryseobacterium group</taxon>
        <taxon>Chryseobacterium</taxon>
    </lineage>
</organism>
<gene>
    <name evidence="1" type="ORF">SAMN05421786_1056</name>
</gene>
<dbReference type="STRING" id="373668.SAMN05421786_1056"/>
<sequence length="76" mass="9027">MIPPKKRSEMEHNFFLALEDFNQRINSGDKDRIENAVWATAEHIKRVKTTPNNRVDVSTINKNMRLQANMRKWMDV</sequence>
<evidence type="ECO:0000313" key="1">
    <source>
        <dbReference type="EMBL" id="SIT07586.1"/>
    </source>
</evidence>
<accession>A0A1N7PAP8</accession>
<dbReference type="AlphaFoldDB" id="A0A1N7PAP8"/>
<dbReference type="Proteomes" id="UP000186744">
    <property type="component" value="Unassembled WGS sequence"/>
</dbReference>
<evidence type="ECO:0000313" key="2">
    <source>
        <dbReference type="Proteomes" id="UP000186744"/>
    </source>
</evidence>
<name>A0A1N7PAP8_9FLAO</name>
<proteinExistence type="predicted"/>